<name>A0A816BIF7_9BILA</name>
<feature type="domain" description="ABC-2 type transporter transmembrane" evidence="7">
    <location>
        <begin position="37"/>
        <end position="163"/>
    </location>
</feature>
<evidence type="ECO:0000256" key="5">
    <source>
        <dbReference type="ARBA" id="ARBA00023136"/>
    </source>
</evidence>
<accession>A0A816BIF7</accession>
<dbReference type="AlphaFoldDB" id="A0A816BIF7"/>
<evidence type="ECO:0000259" key="7">
    <source>
        <dbReference type="Pfam" id="PF01061"/>
    </source>
</evidence>
<dbReference type="GO" id="GO:0140359">
    <property type="term" value="F:ABC-type transporter activity"/>
    <property type="evidence" value="ECO:0007669"/>
    <property type="project" value="InterPro"/>
</dbReference>
<keyword evidence="2" id="KW-0813">Transport</keyword>
<dbReference type="Proteomes" id="UP000681967">
    <property type="component" value="Unassembled WGS sequence"/>
</dbReference>
<evidence type="ECO:0000313" key="8">
    <source>
        <dbReference type="EMBL" id="CAF1611855.1"/>
    </source>
</evidence>
<dbReference type="EMBL" id="CAJNOV010017744">
    <property type="protein sequence ID" value="CAF1611855.1"/>
    <property type="molecule type" value="Genomic_DNA"/>
</dbReference>
<evidence type="ECO:0000256" key="3">
    <source>
        <dbReference type="ARBA" id="ARBA00022692"/>
    </source>
</evidence>
<evidence type="ECO:0000256" key="1">
    <source>
        <dbReference type="ARBA" id="ARBA00004141"/>
    </source>
</evidence>
<dbReference type="PANTHER" id="PTHR48041">
    <property type="entry name" value="ABC TRANSPORTER G FAMILY MEMBER 28"/>
    <property type="match status" value="1"/>
</dbReference>
<reference evidence="8" key="1">
    <citation type="submission" date="2021-02" db="EMBL/GenBank/DDBJ databases">
        <authorList>
            <person name="Nowell W R."/>
        </authorList>
    </citation>
    <scope>NUCLEOTIDE SEQUENCE</scope>
</reference>
<sequence length="165" mass="18463">MNININSSLKKLICNARMGKLRQKEREVAARASAAEIYYVSQRTLRYTIRNPVLFLAQVVVAIVLGLVVGFVFNSLEKSIDPGIQNRLGAIFFMVVSQTLGTITSLEPLIKKRVSYIHKTISAYYRTTTFFIVKVICNVLSMRIVCSILFSLIAYCMTGLEQSAG</sequence>
<dbReference type="GO" id="GO:0005886">
    <property type="term" value="C:plasma membrane"/>
    <property type="evidence" value="ECO:0007669"/>
    <property type="project" value="TreeGrafter"/>
</dbReference>
<dbReference type="EMBL" id="CAJOBH010123388">
    <property type="protein sequence ID" value="CAF4723017.1"/>
    <property type="molecule type" value="Genomic_DNA"/>
</dbReference>
<dbReference type="InterPro" id="IPR013525">
    <property type="entry name" value="ABC2_TM"/>
</dbReference>
<evidence type="ECO:0000313" key="9">
    <source>
        <dbReference type="EMBL" id="CAF4723017.1"/>
    </source>
</evidence>
<proteinExistence type="predicted"/>
<comment type="subcellular location">
    <subcellularLocation>
        <location evidence="1">Membrane</location>
        <topology evidence="1">Multi-pass membrane protein</topology>
    </subcellularLocation>
</comment>
<keyword evidence="3 6" id="KW-0812">Transmembrane</keyword>
<dbReference type="InterPro" id="IPR050352">
    <property type="entry name" value="ABCG_transporters"/>
</dbReference>
<keyword evidence="4 6" id="KW-1133">Transmembrane helix</keyword>
<gene>
    <name evidence="9" type="ORF">BYL167_LOCUS44955</name>
    <name evidence="8" type="ORF">CJN711_LOCUS36606</name>
</gene>
<feature type="transmembrane region" description="Helical" evidence="6">
    <location>
        <begin position="88"/>
        <end position="110"/>
    </location>
</feature>
<evidence type="ECO:0000256" key="6">
    <source>
        <dbReference type="SAM" id="Phobius"/>
    </source>
</evidence>
<protein>
    <recommendedName>
        <fullName evidence="7">ABC-2 type transporter transmembrane domain-containing protein</fullName>
    </recommendedName>
</protein>
<comment type="caution">
    <text evidence="8">The sequence shown here is derived from an EMBL/GenBank/DDBJ whole genome shotgun (WGS) entry which is preliminary data.</text>
</comment>
<dbReference type="PANTHER" id="PTHR48041:SF116">
    <property type="entry name" value="PROTEIN BROWN"/>
    <property type="match status" value="1"/>
</dbReference>
<dbReference type="Pfam" id="PF01061">
    <property type="entry name" value="ABC2_membrane"/>
    <property type="match status" value="1"/>
</dbReference>
<feature type="transmembrane region" description="Helical" evidence="6">
    <location>
        <begin position="131"/>
        <end position="155"/>
    </location>
</feature>
<feature type="transmembrane region" description="Helical" evidence="6">
    <location>
        <begin position="53"/>
        <end position="76"/>
    </location>
</feature>
<dbReference type="Proteomes" id="UP000663855">
    <property type="component" value="Unassembled WGS sequence"/>
</dbReference>
<evidence type="ECO:0000256" key="2">
    <source>
        <dbReference type="ARBA" id="ARBA00022448"/>
    </source>
</evidence>
<organism evidence="8 10">
    <name type="scientific">Rotaria magnacalcarata</name>
    <dbReference type="NCBI Taxonomy" id="392030"/>
    <lineage>
        <taxon>Eukaryota</taxon>
        <taxon>Metazoa</taxon>
        <taxon>Spiralia</taxon>
        <taxon>Gnathifera</taxon>
        <taxon>Rotifera</taxon>
        <taxon>Eurotatoria</taxon>
        <taxon>Bdelloidea</taxon>
        <taxon>Philodinida</taxon>
        <taxon>Philodinidae</taxon>
        <taxon>Rotaria</taxon>
    </lineage>
</organism>
<keyword evidence="5 6" id="KW-0472">Membrane</keyword>
<evidence type="ECO:0000256" key="4">
    <source>
        <dbReference type="ARBA" id="ARBA00022989"/>
    </source>
</evidence>
<evidence type="ECO:0000313" key="10">
    <source>
        <dbReference type="Proteomes" id="UP000663855"/>
    </source>
</evidence>